<feature type="compositionally biased region" description="Polar residues" evidence="1">
    <location>
        <begin position="22"/>
        <end position="41"/>
    </location>
</feature>
<gene>
    <name evidence="2" type="ORF">BaRGS_00027251</name>
</gene>
<evidence type="ECO:0000313" key="3">
    <source>
        <dbReference type="Proteomes" id="UP001519460"/>
    </source>
</evidence>
<dbReference type="AlphaFoldDB" id="A0ABD0K2M0"/>
<name>A0ABD0K2M0_9CAEN</name>
<comment type="caution">
    <text evidence="2">The sequence shown here is derived from an EMBL/GenBank/DDBJ whole genome shotgun (WGS) entry which is preliminary data.</text>
</comment>
<accession>A0ABD0K2M0</accession>
<sequence length="49" mass="5908">MKTSERLFVFDTRTRLTRHLQKATSSRRNTPYRSPTQQTQRKALLWCNP</sequence>
<evidence type="ECO:0000313" key="2">
    <source>
        <dbReference type="EMBL" id="KAK7481489.1"/>
    </source>
</evidence>
<organism evidence="2 3">
    <name type="scientific">Batillaria attramentaria</name>
    <dbReference type="NCBI Taxonomy" id="370345"/>
    <lineage>
        <taxon>Eukaryota</taxon>
        <taxon>Metazoa</taxon>
        <taxon>Spiralia</taxon>
        <taxon>Lophotrochozoa</taxon>
        <taxon>Mollusca</taxon>
        <taxon>Gastropoda</taxon>
        <taxon>Caenogastropoda</taxon>
        <taxon>Sorbeoconcha</taxon>
        <taxon>Cerithioidea</taxon>
        <taxon>Batillariidae</taxon>
        <taxon>Batillaria</taxon>
    </lineage>
</organism>
<dbReference type="Proteomes" id="UP001519460">
    <property type="component" value="Unassembled WGS sequence"/>
</dbReference>
<protein>
    <submittedName>
        <fullName evidence="2">Uncharacterized protein</fullName>
    </submittedName>
</protein>
<dbReference type="EMBL" id="JACVVK020000261">
    <property type="protein sequence ID" value="KAK7481489.1"/>
    <property type="molecule type" value="Genomic_DNA"/>
</dbReference>
<keyword evidence="3" id="KW-1185">Reference proteome</keyword>
<evidence type="ECO:0000256" key="1">
    <source>
        <dbReference type="SAM" id="MobiDB-lite"/>
    </source>
</evidence>
<proteinExistence type="predicted"/>
<reference evidence="2 3" key="1">
    <citation type="journal article" date="2023" name="Sci. Data">
        <title>Genome assembly of the Korean intertidal mud-creeper Batillaria attramentaria.</title>
        <authorList>
            <person name="Patra A.K."/>
            <person name="Ho P.T."/>
            <person name="Jun S."/>
            <person name="Lee S.J."/>
            <person name="Kim Y."/>
            <person name="Won Y.J."/>
        </authorList>
    </citation>
    <scope>NUCLEOTIDE SEQUENCE [LARGE SCALE GENOMIC DNA]</scope>
    <source>
        <strain evidence="2">Wonlab-2016</strain>
    </source>
</reference>
<feature type="region of interest" description="Disordered" evidence="1">
    <location>
        <begin position="19"/>
        <end position="49"/>
    </location>
</feature>